<dbReference type="HOGENOM" id="CLU_599685_0_0_5"/>
<evidence type="ECO:0000313" key="2">
    <source>
        <dbReference type="Proteomes" id="UP000028181"/>
    </source>
</evidence>
<gene>
    <name evidence="1" type="ORF">RG540_CH06630</name>
</gene>
<dbReference type="GeneID" id="24259496"/>
<name>A0A068SL02_NEOGA</name>
<protein>
    <submittedName>
        <fullName evidence="1">Uncharacterized protein</fullName>
    </submittedName>
</protein>
<accession>A0A068SL02</accession>
<keyword evidence="2" id="KW-1185">Reference proteome</keyword>
<dbReference type="RefSeq" id="WP_157884571.1">
    <property type="nucleotide sequence ID" value="NZ_HG938353.1"/>
</dbReference>
<organism evidence="1 2">
    <name type="scientific">Neorhizobium galegae bv. orientalis str. HAMBI 540</name>
    <dbReference type="NCBI Taxonomy" id="1028800"/>
    <lineage>
        <taxon>Bacteria</taxon>
        <taxon>Pseudomonadati</taxon>
        <taxon>Pseudomonadota</taxon>
        <taxon>Alphaproteobacteria</taxon>
        <taxon>Hyphomicrobiales</taxon>
        <taxon>Rhizobiaceae</taxon>
        <taxon>Rhizobium/Agrobacterium group</taxon>
        <taxon>Neorhizobium</taxon>
    </lineage>
</organism>
<dbReference type="OrthoDB" id="10006665at2"/>
<evidence type="ECO:0000313" key="1">
    <source>
        <dbReference type="EMBL" id="CDN46853.1"/>
    </source>
</evidence>
<dbReference type="AlphaFoldDB" id="A0A068SL02"/>
<sequence>MAKFTKKIRIKEYEVLNNQFILTFRLSGYADQLAFGAEFNSKSTVLLEYEAEEALYGFGFLDADLDQIISELVDWLQKPRKNLDGLSHAHTMRSRFEVTERLEAERRGKAAAERIAMEAPCLDWAMSVTEELVDEPAIVAGADVQASSQTKALDDFLSADKRSEDAAKFIRAHFTKDFNSICDRDLKLGRDTVREVADATRDMLINPVQEMEELAASLTDGFISREQAAERMGVDLKCIARRGEADIDEMNAADRARADAPAGIFYSTFPGWMDVTPPDSEGSADTEAQHAVEATSNRISAMETAGLGEEPVHPLEEIAAFNKAVNVGSPSPTTETAATNAWVPLSARPYSGKSYLYDLVWNTRFHLTRAESLTRRRHHNKASEAFENLDAAFGKLCDYVDYFEKPQALPTAEIDKAVNAIHTQARRFVKPMTLREHDFLRDVIREEIEKVVGGVL</sequence>
<proteinExistence type="predicted"/>
<dbReference type="KEGG" id="ngg:RG540_CH06630"/>
<dbReference type="EMBL" id="HG938353">
    <property type="protein sequence ID" value="CDN46853.1"/>
    <property type="molecule type" value="Genomic_DNA"/>
</dbReference>
<reference evidence="2" key="1">
    <citation type="journal article" date="2014" name="BMC Genomics">
        <title>Genome sequencing of two Neorhizobium galegae strains reveals a noeT gene responsible for the unusual acetylation of the nodulation factors.</title>
        <authorList>
            <person name="Osterman J."/>
            <person name="Marsh J."/>
            <person name="Laine P.K."/>
            <person name="Zeng Z."/>
            <person name="Alatalo E."/>
            <person name="Sullivan J.T."/>
            <person name="Young J.P."/>
            <person name="Thomas-Oates J."/>
            <person name="Paulin L."/>
            <person name="Lindstrom K."/>
        </authorList>
    </citation>
    <scope>NUCLEOTIDE SEQUENCE [LARGE SCALE GENOMIC DNA]</scope>
    <source>
        <strain evidence="2">HAMBI 540</strain>
    </source>
</reference>
<dbReference type="PATRIC" id="fig|1028800.3.peg.673"/>
<dbReference type="Proteomes" id="UP000028181">
    <property type="component" value="Chromosome I"/>
</dbReference>